<dbReference type="PANTHER" id="PTHR30461">
    <property type="entry name" value="DNA-INVERTASE FROM LAMBDOID PROPHAGE"/>
    <property type="match status" value="1"/>
</dbReference>
<evidence type="ECO:0000313" key="4">
    <source>
        <dbReference type="EMBL" id="MDQ7936470.1"/>
    </source>
</evidence>
<evidence type="ECO:0000313" key="5">
    <source>
        <dbReference type="Proteomes" id="UP001227831"/>
    </source>
</evidence>
<evidence type="ECO:0000256" key="1">
    <source>
        <dbReference type="ARBA" id="ARBA00023125"/>
    </source>
</evidence>
<dbReference type="InterPro" id="IPR036162">
    <property type="entry name" value="Resolvase-like_N_sf"/>
</dbReference>
<organism evidence="4 5">
    <name type="scientific">Lactiplantibacillus brownii</name>
    <dbReference type="NCBI Taxonomy" id="3069269"/>
    <lineage>
        <taxon>Bacteria</taxon>
        <taxon>Bacillati</taxon>
        <taxon>Bacillota</taxon>
        <taxon>Bacilli</taxon>
        <taxon>Lactobacillales</taxon>
        <taxon>Lactobacillaceae</taxon>
        <taxon>Lactiplantibacillus</taxon>
    </lineage>
</organism>
<dbReference type="InterPro" id="IPR050639">
    <property type="entry name" value="SSR_resolvase"/>
</dbReference>
<comment type="caution">
    <text evidence="4">The sequence shown here is derived from an EMBL/GenBank/DDBJ whole genome shotgun (WGS) entry which is preliminary data.</text>
</comment>
<keyword evidence="1" id="KW-0238">DNA-binding</keyword>
<dbReference type="Gene3D" id="1.10.10.60">
    <property type="entry name" value="Homeodomain-like"/>
    <property type="match status" value="1"/>
</dbReference>
<dbReference type="EMBL" id="JAVCWF010000001">
    <property type="protein sequence ID" value="MDQ7936470.1"/>
    <property type="molecule type" value="Genomic_DNA"/>
</dbReference>
<evidence type="ECO:0000256" key="2">
    <source>
        <dbReference type="ARBA" id="ARBA00023172"/>
    </source>
</evidence>
<dbReference type="InterPro" id="IPR006119">
    <property type="entry name" value="Resolv_N"/>
</dbReference>
<sequence length="206" mass="23771">MKTIKVGYARVSTGEDKQKLGLDLQKRALREQRCEFIFSEEESGTKDNRQEFSNAMQAAKYLAEEGYHVKFVVLKLDRLARHLVRSAMVIDDLQHYGIQLVSLKEDIDTSTPGGILQYQMLSMFAEFEVNQTKQRTKDALAELKKEGKVLGRPRIDPKVEKEVCRLYKRTEYPIAKIVKRTGVGRSTVFMIAKRNNLSRRRKSLTI</sequence>
<dbReference type="CDD" id="cd03768">
    <property type="entry name" value="SR_ResInv"/>
    <property type="match status" value="1"/>
</dbReference>
<gene>
    <name evidence="4" type="ORF">RA086_02270</name>
</gene>
<reference evidence="4 5" key="1">
    <citation type="journal article" date="2023" name="Int. J. Syst. Evol. Microbiol.">
        <title>Lactiplantibacillus brownii sp. nov., a novel psychrotolerant species isolated from sauerkraut.</title>
        <authorList>
            <person name="Heng Y.C."/>
            <person name="Silvaraju S."/>
            <person name="Lee J.K.Y."/>
            <person name="Kittelmann S."/>
        </authorList>
    </citation>
    <scope>NUCLEOTIDE SEQUENCE [LARGE SCALE GENOMIC DNA]</scope>
    <source>
        <strain evidence="4 5">WILCCON 0030</strain>
    </source>
</reference>
<dbReference type="Pfam" id="PF00239">
    <property type="entry name" value="Resolvase"/>
    <property type="match status" value="1"/>
</dbReference>
<name>A0ABU1A803_9LACO</name>
<feature type="domain" description="Resolvase/invertase-type recombinase catalytic" evidence="3">
    <location>
        <begin position="4"/>
        <end position="147"/>
    </location>
</feature>
<keyword evidence="2" id="KW-0233">DNA recombination</keyword>
<proteinExistence type="predicted"/>
<dbReference type="RefSeq" id="WP_308702299.1">
    <property type="nucleotide sequence ID" value="NZ_AP027463.1"/>
</dbReference>
<dbReference type="Proteomes" id="UP001227831">
    <property type="component" value="Unassembled WGS sequence"/>
</dbReference>
<dbReference type="Gene3D" id="3.40.50.1390">
    <property type="entry name" value="Resolvase, N-terminal catalytic domain"/>
    <property type="match status" value="1"/>
</dbReference>
<accession>A0ABU1A803</accession>
<dbReference type="SMART" id="SM00857">
    <property type="entry name" value="Resolvase"/>
    <property type="match status" value="1"/>
</dbReference>
<keyword evidence="5" id="KW-1185">Reference proteome</keyword>
<dbReference type="PROSITE" id="PS51736">
    <property type="entry name" value="RECOMBINASES_3"/>
    <property type="match status" value="1"/>
</dbReference>
<protein>
    <submittedName>
        <fullName evidence="4">Recombinase family protein</fullName>
    </submittedName>
</protein>
<dbReference type="PANTHER" id="PTHR30461:SF2">
    <property type="entry name" value="SERINE RECOMBINASE PINE-RELATED"/>
    <property type="match status" value="1"/>
</dbReference>
<evidence type="ECO:0000259" key="3">
    <source>
        <dbReference type="PROSITE" id="PS51736"/>
    </source>
</evidence>
<dbReference type="SUPFAM" id="SSF53041">
    <property type="entry name" value="Resolvase-like"/>
    <property type="match status" value="1"/>
</dbReference>